<dbReference type="OrthoDB" id="9768004at2"/>
<keyword evidence="4" id="KW-1185">Reference proteome</keyword>
<feature type="transmembrane region" description="Helical" evidence="1">
    <location>
        <begin position="52"/>
        <end position="70"/>
    </location>
</feature>
<keyword evidence="1" id="KW-1133">Transmembrane helix</keyword>
<dbReference type="PANTHER" id="PTHR23150:SF19">
    <property type="entry name" value="FORMYLGLYCINE-GENERATING ENZYME"/>
    <property type="match status" value="1"/>
</dbReference>
<dbReference type="Pfam" id="PF03781">
    <property type="entry name" value="FGE-sulfatase"/>
    <property type="match status" value="1"/>
</dbReference>
<dbReference type="InterPro" id="IPR005532">
    <property type="entry name" value="SUMF_dom"/>
</dbReference>
<name>F2IDE1_FLUTR</name>
<dbReference type="InterPro" id="IPR051043">
    <property type="entry name" value="Sulfatase_Mod_Factor_Kinase"/>
</dbReference>
<dbReference type="RefSeq" id="WP_013685091.1">
    <property type="nucleotide sequence ID" value="NC_015321.1"/>
</dbReference>
<keyword evidence="1" id="KW-0812">Transmembrane</keyword>
<dbReference type="InterPro" id="IPR042095">
    <property type="entry name" value="SUMF_sf"/>
</dbReference>
<proteinExistence type="predicted"/>
<dbReference type="STRING" id="755732.Fluta_0308"/>
<accession>F2IDE1</accession>
<organism evidence="3 4">
    <name type="scientific">Fluviicola taffensis (strain DSM 16823 / NCIMB 13979 / RW262)</name>
    <dbReference type="NCBI Taxonomy" id="755732"/>
    <lineage>
        <taxon>Bacteria</taxon>
        <taxon>Pseudomonadati</taxon>
        <taxon>Bacteroidota</taxon>
        <taxon>Flavobacteriia</taxon>
        <taxon>Flavobacteriales</taxon>
        <taxon>Crocinitomicaceae</taxon>
        <taxon>Fluviicola</taxon>
    </lineage>
</organism>
<dbReference type="Gene3D" id="3.90.1580.10">
    <property type="entry name" value="paralog of FGE (formylglycine-generating enzyme)"/>
    <property type="match status" value="1"/>
</dbReference>
<dbReference type="Proteomes" id="UP000007463">
    <property type="component" value="Chromosome"/>
</dbReference>
<dbReference type="eggNOG" id="COG1262">
    <property type="taxonomic scope" value="Bacteria"/>
</dbReference>
<dbReference type="KEGG" id="fte:Fluta_0308"/>
<dbReference type="InterPro" id="IPR016187">
    <property type="entry name" value="CTDL_fold"/>
</dbReference>
<evidence type="ECO:0000313" key="4">
    <source>
        <dbReference type="Proteomes" id="UP000007463"/>
    </source>
</evidence>
<feature type="domain" description="Sulfatase-modifying factor enzyme-like" evidence="2">
    <location>
        <begin position="206"/>
        <end position="447"/>
    </location>
</feature>
<dbReference type="AlphaFoldDB" id="F2IDE1"/>
<evidence type="ECO:0000313" key="3">
    <source>
        <dbReference type="EMBL" id="AEA42317.1"/>
    </source>
</evidence>
<dbReference type="EMBL" id="CP002542">
    <property type="protein sequence ID" value="AEA42317.1"/>
    <property type="molecule type" value="Genomic_DNA"/>
</dbReference>
<protein>
    <recommendedName>
        <fullName evidence="2">Sulfatase-modifying factor enzyme-like domain-containing protein</fullName>
    </recommendedName>
</protein>
<reference evidence="4" key="2">
    <citation type="submission" date="2011-02" db="EMBL/GenBank/DDBJ databases">
        <title>The complete genome of Fluviicola taffensis DSM 16823.</title>
        <authorList>
            <consortium name="US DOE Joint Genome Institute (JGI-PGF)"/>
            <person name="Lucas S."/>
            <person name="Copeland A."/>
            <person name="Lapidus A."/>
            <person name="Bruce D."/>
            <person name="Goodwin L."/>
            <person name="Pitluck S."/>
            <person name="Kyrpides N."/>
            <person name="Mavromatis K."/>
            <person name="Ivanova N."/>
            <person name="Mikhailova N."/>
            <person name="Pagani I."/>
            <person name="Chertkov O."/>
            <person name="Detter J.C."/>
            <person name="Han C."/>
            <person name="Tapia R."/>
            <person name="Land M."/>
            <person name="Hauser L."/>
            <person name="Markowitz V."/>
            <person name="Cheng J.-F."/>
            <person name="Hugenholtz P."/>
            <person name="Woyke T."/>
            <person name="Wu D."/>
            <person name="Tindall B."/>
            <person name="Pomrenke H.G."/>
            <person name="Brambilla E."/>
            <person name="Klenk H.-P."/>
            <person name="Eisen J.A."/>
        </authorList>
    </citation>
    <scope>NUCLEOTIDE SEQUENCE [LARGE SCALE GENOMIC DNA]</scope>
    <source>
        <strain evidence="4">DSM 16823 / RW262 / RW262</strain>
    </source>
</reference>
<sequence length="456" mass="52715">MDKQSHLDQLFLLAKQDQAAQSFEQTSDRFISSMESISVNKTKTKRVFTKKWIIMLTTVSAISLSLFLFWNNKEVSKSDLKINTADKTQPISVNKHEKFEQIQEESKRNEKTIQRPDPFFNSIQNPMLQLPFISENNQFENQIIVPPYQQVIPPNLLDEPVPFPKLTEEEIAITKKKKKAMLKAFVKHDKDEYIFVPSGTFDYNGKQVSVQAFYMGVGEITNFEYRTFLFDLLIQGRNEEFLKAKPNQEAWFKERIHPKVAEQNKNNYFSYTEYNNYPAVNVSREGAEMYCLWLSEEVRKYIGNEKEPLLNDIRLPLRVEWVKAASNEGKQLPYTWDGPYVRNSKGLILANHIWEKYDPAVDSINKKNKNTKQIMIIAPSISFWPSKLGFYNLCGNVAEMVYEEVNEVGPGTAGGSWRNNSEEIKIYATDQNKGVIDPKPTIGFRVVSTSLVVPKK</sequence>
<reference evidence="3 4" key="1">
    <citation type="journal article" date="2011" name="Stand. Genomic Sci.">
        <title>Complete genome sequence of the gliding freshwater bacterium Fluviicola taffensis type strain (RW262).</title>
        <authorList>
            <person name="Woyke T."/>
            <person name="Chertkov O."/>
            <person name="Lapidus A."/>
            <person name="Nolan M."/>
            <person name="Lucas S."/>
            <person name="Del Rio T.G."/>
            <person name="Tice H."/>
            <person name="Cheng J.F."/>
            <person name="Tapia R."/>
            <person name="Han C."/>
            <person name="Goodwin L."/>
            <person name="Pitluck S."/>
            <person name="Liolios K."/>
            <person name="Pagani I."/>
            <person name="Ivanova N."/>
            <person name="Huntemann M."/>
            <person name="Mavromatis K."/>
            <person name="Mikhailova N."/>
            <person name="Pati A."/>
            <person name="Chen A."/>
            <person name="Palaniappan K."/>
            <person name="Land M."/>
            <person name="Hauser L."/>
            <person name="Brambilla E.M."/>
            <person name="Rohde M."/>
            <person name="Mwirichia R."/>
            <person name="Sikorski J."/>
            <person name="Tindall B.J."/>
            <person name="Goker M."/>
            <person name="Bristow J."/>
            <person name="Eisen J.A."/>
            <person name="Markowitz V."/>
            <person name="Hugenholtz P."/>
            <person name="Klenk H.P."/>
            <person name="Kyrpides N.C."/>
        </authorList>
    </citation>
    <scope>NUCLEOTIDE SEQUENCE [LARGE SCALE GENOMIC DNA]</scope>
    <source>
        <strain evidence="4">DSM 16823 / RW262 / RW262</strain>
    </source>
</reference>
<dbReference type="SUPFAM" id="SSF56436">
    <property type="entry name" value="C-type lectin-like"/>
    <property type="match status" value="1"/>
</dbReference>
<gene>
    <name evidence="3" type="ordered locus">Fluta_0308</name>
</gene>
<keyword evidence="1" id="KW-0472">Membrane</keyword>
<evidence type="ECO:0000256" key="1">
    <source>
        <dbReference type="SAM" id="Phobius"/>
    </source>
</evidence>
<dbReference type="GO" id="GO:0120147">
    <property type="term" value="F:formylglycine-generating oxidase activity"/>
    <property type="evidence" value="ECO:0007669"/>
    <property type="project" value="TreeGrafter"/>
</dbReference>
<dbReference type="PANTHER" id="PTHR23150">
    <property type="entry name" value="SULFATASE MODIFYING FACTOR 1, 2"/>
    <property type="match status" value="1"/>
</dbReference>
<dbReference type="HOGENOM" id="CLU_599570_0_0_10"/>
<evidence type="ECO:0000259" key="2">
    <source>
        <dbReference type="Pfam" id="PF03781"/>
    </source>
</evidence>